<evidence type="ECO:0000313" key="2">
    <source>
        <dbReference type="EMBL" id="JAP10552.1"/>
    </source>
</evidence>
<dbReference type="AlphaFoldDB" id="A0A0V0GR76"/>
<keyword evidence="1" id="KW-0812">Transmembrane</keyword>
<keyword evidence="1" id="KW-1133">Transmembrane helix</keyword>
<reference evidence="2" key="1">
    <citation type="submission" date="2015-12" db="EMBL/GenBank/DDBJ databases">
        <title>Gene expression during late stages of embryo sac development: a critical building block for successful pollen-pistil interactions.</title>
        <authorList>
            <person name="Liu Y."/>
            <person name="Joly V."/>
            <person name="Sabar M."/>
            <person name="Matton D.P."/>
        </authorList>
    </citation>
    <scope>NUCLEOTIDE SEQUENCE</scope>
</reference>
<organism evidence="2">
    <name type="scientific">Solanum chacoense</name>
    <name type="common">Chaco potato</name>
    <dbReference type="NCBI Taxonomy" id="4108"/>
    <lineage>
        <taxon>Eukaryota</taxon>
        <taxon>Viridiplantae</taxon>
        <taxon>Streptophyta</taxon>
        <taxon>Embryophyta</taxon>
        <taxon>Tracheophyta</taxon>
        <taxon>Spermatophyta</taxon>
        <taxon>Magnoliopsida</taxon>
        <taxon>eudicotyledons</taxon>
        <taxon>Gunneridae</taxon>
        <taxon>Pentapetalae</taxon>
        <taxon>asterids</taxon>
        <taxon>lamiids</taxon>
        <taxon>Solanales</taxon>
        <taxon>Solanaceae</taxon>
        <taxon>Solanoideae</taxon>
        <taxon>Solaneae</taxon>
        <taxon>Solanum</taxon>
    </lineage>
</organism>
<keyword evidence="1" id="KW-0472">Membrane</keyword>
<name>A0A0V0GR76_SOLCH</name>
<sequence>MLVGSPVLCSLLYHMSNSTLVLLFLVLSLFLLLNCFGLLLLLLSFSLSQGSIRNSLSTLPEVEIRFAYTLPSLDPTL</sequence>
<dbReference type="EMBL" id="GEDG01032916">
    <property type="protein sequence ID" value="JAP10552.1"/>
    <property type="molecule type" value="Transcribed_RNA"/>
</dbReference>
<accession>A0A0V0GR76</accession>
<evidence type="ECO:0000256" key="1">
    <source>
        <dbReference type="SAM" id="Phobius"/>
    </source>
</evidence>
<proteinExistence type="predicted"/>
<protein>
    <submittedName>
        <fullName evidence="2">Putative ovule protein</fullName>
    </submittedName>
</protein>
<feature type="transmembrane region" description="Helical" evidence="1">
    <location>
        <begin position="20"/>
        <end position="43"/>
    </location>
</feature>